<dbReference type="KEGG" id="bna:106451949"/>
<dbReference type="InterPro" id="IPR029017">
    <property type="entry name" value="Enolase-like_N"/>
</dbReference>
<dbReference type="SUPFAM" id="SSF54826">
    <property type="entry name" value="Enolase N-terminal domain-like"/>
    <property type="match status" value="1"/>
</dbReference>
<feature type="active site" description="Proton acceptor; specific for (R)-substrate epimerization" evidence="5">
    <location>
        <position position="203"/>
    </location>
</feature>
<comment type="similarity">
    <text evidence="1 7">Belongs to the mandelate racemase/muconate lactonizing enzyme family.</text>
</comment>
<dbReference type="InterPro" id="IPR034603">
    <property type="entry name" value="Dipeptide_epimerase"/>
</dbReference>
<dbReference type="SMART" id="SM00922">
    <property type="entry name" value="MR_MLE"/>
    <property type="match status" value="1"/>
</dbReference>
<dbReference type="InterPro" id="IPR013341">
    <property type="entry name" value="Mandelate_racemase_N_dom"/>
</dbReference>
<evidence type="ECO:0000313" key="9">
    <source>
        <dbReference type="EMBL" id="CAF2100615.1"/>
    </source>
</evidence>
<dbReference type="OrthoDB" id="17395at2759"/>
<dbReference type="CDD" id="cd03319">
    <property type="entry name" value="L-Ala-DL-Glu_epimerase"/>
    <property type="match status" value="1"/>
</dbReference>
<feature type="binding site" evidence="6">
    <location>
        <position position="258"/>
    </location>
    <ligand>
        <name>Mg(2+)</name>
        <dbReference type="ChEBI" id="CHEBI:18420"/>
    </ligand>
</feature>
<keyword evidence="2 6" id="KW-0479">Metal-binding</keyword>
<dbReference type="EC" id="5.1.1.-" evidence="7"/>
<evidence type="ECO:0000256" key="7">
    <source>
        <dbReference type="RuleBase" id="RU366006"/>
    </source>
</evidence>
<accession>A0A816TQ00</accession>
<dbReference type="InterPro" id="IPR029065">
    <property type="entry name" value="Enolase_C-like"/>
</dbReference>
<proteinExistence type="inferred from homology"/>
<dbReference type="InterPro" id="IPR036849">
    <property type="entry name" value="Enolase-like_C_sf"/>
</dbReference>
<dbReference type="SFLD" id="SFLDF00009">
    <property type="entry name" value="o-succinylbenzoate_synthase"/>
    <property type="match status" value="1"/>
</dbReference>
<dbReference type="GO" id="GO:0016855">
    <property type="term" value="F:racemase and epimerase activity, acting on amino acids and derivatives"/>
    <property type="evidence" value="ECO:0007669"/>
    <property type="project" value="UniProtKB-UniRule"/>
</dbReference>
<dbReference type="Gene3D" id="3.20.20.120">
    <property type="entry name" value="Enolase-like C-terminal domain"/>
    <property type="match status" value="1"/>
</dbReference>
<dbReference type="SFLD" id="SFLDG00180">
    <property type="entry name" value="muconate_cycloisomerase"/>
    <property type="match status" value="1"/>
</dbReference>
<evidence type="ECO:0000259" key="8">
    <source>
        <dbReference type="SMART" id="SM00922"/>
    </source>
</evidence>
<keyword evidence="3 6" id="KW-0460">Magnesium</keyword>
<evidence type="ECO:0000256" key="1">
    <source>
        <dbReference type="ARBA" id="ARBA00008031"/>
    </source>
</evidence>
<dbReference type="Proteomes" id="UP001295469">
    <property type="component" value="Chromosome A05"/>
</dbReference>
<organism evidence="9">
    <name type="scientific">Brassica napus</name>
    <name type="common">Rape</name>
    <dbReference type="NCBI Taxonomy" id="3708"/>
    <lineage>
        <taxon>Eukaryota</taxon>
        <taxon>Viridiplantae</taxon>
        <taxon>Streptophyta</taxon>
        <taxon>Embryophyta</taxon>
        <taxon>Tracheophyta</taxon>
        <taxon>Spermatophyta</taxon>
        <taxon>Magnoliopsida</taxon>
        <taxon>eudicotyledons</taxon>
        <taxon>Gunneridae</taxon>
        <taxon>Pentapetalae</taxon>
        <taxon>rosids</taxon>
        <taxon>malvids</taxon>
        <taxon>Brassicales</taxon>
        <taxon>Brassicaceae</taxon>
        <taxon>Brassiceae</taxon>
        <taxon>Brassica</taxon>
    </lineage>
</organism>
<protein>
    <recommendedName>
        <fullName evidence="7">Dipeptide epimerase</fullName>
        <ecNumber evidence="7">5.1.1.-</ecNumber>
    </recommendedName>
</protein>
<feature type="active site" description="Proton acceptor; specific for (S)-substrate epimerization" evidence="5">
    <location>
        <position position="311"/>
    </location>
</feature>
<evidence type="ECO:0000256" key="5">
    <source>
        <dbReference type="PIRSR" id="PIRSR634603-1"/>
    </source>
</evidence>
<feature type="domain" description="Mandelate racemase/muconate lactonizing enzyme C-terminal" evidence="8">
    <location>
        <begin position="182"/>
        <end position="276"/>
    </location>
</feature>
<dbReference type="Pfam" id="PF02746">
    <property type="entry name" value="MR_MLE_N"/>
    <property type="match status" value="1"/>
</dbReference>
<dbReference type="Pfam" id="PF13378">
    <property type="entry name" value="MR_MLE_C"/>
    <property type="match status" value="1"/>
</dbReference>
<reference evidence="9" key="1">
    <citation type="submission" date="2021-01" db="EMBL/GenBank/DDBJ databases">
        <authorList>
            <consortium name="Genoscope - CEA"/>
            <person name="William W."/>
        </authorList>
    </citation>
    <scope>NUCLEOTIDE SEQUENCE</scope>
</reference>
<name>A0A816TQ00_BRANA</name>
<dbReference type="EMBL" id="HG994359">
    <property type="protein sequence ID" value="CAF2100615.1"/>
    <property type="molecule type" value="Genomic_DNA"/>
</dbReference>
<evidence type="ECO:0000256" key="4">
    <source>
        <dbReference type="ARBA" id="ARBA00023235"/>
    </source>
</evidence>
<dbReference type="SFLD" id="SFLDS00001">
    <property type="entry name" value="Enolase"/>
    <property type="match status" value="1"/>
</dbReference>
<gene>
    <name evidence="9" type="ORF">DARMORV10_A05P31380.1</name>
</gene>
<sequence>MFSIATSSSSQLFNFQNSPKSFIPVMSAASGFKTLTENFTVKVRKAENRELNVPLLSPFTIASSRLDSVGNVAIRIELSGGCVGWGEAPILPSVTAEDQLTAMVKSREACELLKELPEMKLGHVLEEIGGILPGHRFASVRAGVEMAMIDAAAKSVGVPLWKLFGGASNTITTDITIPIVSPAEASYLAAKYREEGFKTLKLKVGKNLRADIEVLQAIREIHPTCSFILDANEGYNTEEAVEVLQKLHEMKVTPVLFEQPVHRDNWEGLRHVTRVAKDRFGVSVAADESCRDLTDLKKIIKDDVVDVVNIKLAKSGVLEALEVIELARSSGIGLMIGGMVETRLAMGFSGHLAAGIGCFRFIDLDTPLLLASDPVQGGYKALGAVYEFTDEGGHGGYLH</sequence>
<evidence type="ECO:0000256" key="3">
    <source>
        <dbReference type="ARBA" id="ARBA00022842"/>
    </source>
</evidence>
<dbReference type="GO" id="GO:0046872">
    <property type="term" value="F:metal ion binding"/>
    <property type="evidence" value="ECO:0007669"/>
    <property type="project" value="UniProtKB-KW"/>
</dbReference>
<evidence type="ECO:0000256" key="6">
    <source>
        <dbReference type="PIRSR" id="PIRSR634603-3"/>
    </source>
</evidence>
<dbReference type="SUPFAM" id="SSF51604">
    <property type="entry name" value="Enolase C-terminal domain-like"/>
    <property type="match status" value="1"/>
</dbReference>
<keyword evidence="4 7" id="KW-0413">Isomerase</keyword>
<dbReference type="PANTHER" id="PTHR48073">
    <property type="entry name" value="O-SUCCINYLBENZOATE SYNTHASE-RELATED"/>
    <property type="match status" value="1"/>
</dbReference>
<feature type="binding site" evidence="6">
    <location>
        <position position="230"/>
    </location>
    <ligand>
        <name>Mg(2+)</name>
        <dbReference type="ChEBI" id="CHEBI:18420"/>
    </ligand>
</feature>
<dbReference type="AlphaFoldDB" id="A0A816TQ00"/>
<dbReference type="Gene3D" id="3.30.390.10">
    <property type="entry name" value="Enolase-like, N-terminal domain"/>
    <property type="match status" value="1"/>
</dbReference>
<feature type="binding site" evidence="6">
    <location>
        <position position="287"/>
    </location>
    <ligand>
        <name>Mg(2+)</name>
        <dbReference type="ChEBI" id="CHEBI:18420"/>
    </ligand>
</feature>
<comment type="cofactor">
    <cofactor evidence="6 7">
        <name>Mg(2+)</name>
        <dbReference type="ChEBI" id="CHEBI:18420"/>
    </cofactor>
    <text evidence="6 7">Binds 1 Mg(2+) ion per subunit.</text>
</comment>
<dbReference type="PANTHER" id="PTHR48073:SF2">
    <property type="entry name" value="O-SUCCINYLBENZOATE SYNTHASE"/>
    <property type="match status" value="1"/>
</dbReference>
<dbReference type="InterPro" id="IPR013342">
    <property type="entry name" value="Mandelate_racemase_C"/>
</dbReference>
<evidence type="ECO:0000256" key="2">
    <source>
        <dbReference type="ARBA" id="ARBA00022723"/>
    </source>
</evidence>